<evidence type="ECO:0000256" key="2">
    <source>
        <dbReference type="SAM" id="MobiDB-lite"/>
    </source>
</evidence>
<feature type="compositionally biased region" description="Low complexity" evidence="2">
    <location>
        <begin position="244"/>
        <end position="274"/>
    </location>
</feature>
<organism evidence="4 5">
    <name type="scientific">Acacia crassicarpa</name>
    <name type="common">northern wattle</name>
    <dbReference type="NCBI Taxonomy" id="499986"/>
    <lineage>
        <taxon>Eukaryota</taxon>
        <taxon>Viridiplantae</taxon>
        <taxon>Streptophyta</taxon>
        <taxon>Embryophyta</taxon>
        <taxon>Tracheophyta</taxon>
        <taxon>Spermatophyta</taxon>
        <taxon>Magnoliopsida</taxon>
        <taxon>eudicotyledons</taxon>
        <taxon>Gunneridae</taxon>
        <taxon>Pentapetalae</taxon>
        <taxon>rosids</taxon>
        <taxon>fabids</taxon>
        <taxon>Fabales</taxon>
        <taxon>Fabaceae</taxon>
        <taxon>Caesalpinioideae</taxon>
        <taxon>mimosoid clade</taxon>
        <taxon>Acacieae</taxon>
        <taxon>Acacia</taxon>
    </lineage>
</organism>
<evidence type="ECO:0000313" key="5">
    <source>
        <dbReference type="Proteomes" id="UP001293593"/>
    </source>
</evidence>
<dbReference type="InterPro" id="IPR010820">
    <property type="entry name" value="DUF1421"/>
</dbReference>
<dbReference type="PRINTS" id="PR01217">
    <property type="entry name" value="PRICHEXTENSN"/>
</dbReference>
<evidence type="ECO:0000259" key="3">
    <source>
        <dbReference type="Pfam" id="PF07223"/>
    </source>
</evidence>
<keyword evidence="5" id="KW-1185">Reference proteome</keyword>
<feature type="compositionally biased region" description="Polar residues" evidence="2">
    <location>
        <begin position="13"/>
        <end position="22"/>
    </location>
</feature>
<feature type="compositionally biased region" description="Low complexity" evidence="2">
    <location>
        <begin position="342"/>
        <end position="364"/>
    </location>
</feature>
<proteinExistence type="predicted"/>
<evidence type="ECO:0000256" key="1">
    <source>
        <dbReference type="SAM" id="Coils"/>
    </source>
</evidence>
<feature type="compositionally biased region" description="Basic and acidic residues" evidence="2">
    <location>
        <begin position="23"/>
        <end position="34"/>
    </location>
</feature>
<dbReference type="PANTHER" id="PTHR31805">
    <property type="entry name" value="RECEPTOR-LIKE KINASE, PUTATIVE (DUF1421)-RELATED"/>
    <property type="match status" value="1"/>
</dbReference>
<feature type="region of interest" description="Disordered" evidence="2">
    <location>
        <begin position="227"/>
        <end position="519"/>
    </location>
</feature>
<dbReference type="EMBL" id="JAWXYG010000002">
    <property type="protein sequence ID" value="KAK4282359.1"/>
    <property type="molecule type" value="Genomic_DNA"/>
</dbReference>
<dbReference type="Proteomes" id="UP001293593">
    <property type="component" value="Unassembled WGS sequence"/>
</dbReference>
<feature type="coiled-coil region" evidence="1">
    <location>
        <begin position="146"/>
        <end position="212"/>
    </location>
</feature>
<name>A0AAE1N4B5_9FABA</name>
<keyword evidence="1" id="KW-0175">Coiled coil</keyword>
<evidence type="ECO:0000313" key="4">
    <source>
        <dbReference type="EMBL" id="KAK4282359.1"/>
    </source>
</evidence>
<protein>
    <recommendedName>
        <fullName evidence="3">DUF1421 domain-containing protein</fullName>
    </recommendedName>
</protein>
<dbReference type="Pfam" id="PF07223">
    <property type="entry name" value="DUF1421"/>
    <property type="match status" value="1"/>
</dbReference>
<feature type="compositionally biased region" description="Polar residues" evidence="2">
    <location>
        <begin position="293"/>
        <end position="304"/>
    </location>
</feature>
<accession>A0AAE1N4B5</accession>
<feature type="domain" description="DUF1421" evidence="3">
    <location>
        <begin position="519"/>
        <end position="562"/>
    </location>
</feature>
<feature type="compositionally biased region" description="Polar residues" evidence="2">
    <location>
        <begin position="432"/>
        <end position="442"/>
    </location>
</feature>
<sequence>MNTTPFMDKQIMDLTQGSSSSKDFIDLMSHPKEEEGADAEGEAPHGSHHQIGGNGIKDDIIPSYDFHPIRPLGASTQSSNYDSNPNMGGISSSWNSDSKSKFSAPILRNYNSLDSLEPAKVAVEKDRNAFDAAILSEIDQTMKKHMENLLHVLEGISARLTQLESRTNHLENSVDELKVSVGNNHGSTDGKMRQLENILREVQMGVQVLKDKQDVVEAQLKLAKLQVSKVDQQSETQASVTTDPAQQTASAPQQSQQQLPSPVNLPQSVAAVPHPNAPPQPLPQHVVPIPVQLPNQFPQNQIPSVPQREPYFQPPPQSHETLNQQYQLPLSQQPHPPPGAPPQQQYQQNPQPQYPKSAPHLPQQQPSPSPVNPPPQLPSSMGHHVEDTSYIPPQSYPPNVRQLPSQPPPSGPPPAQQFYGPPSHVFEPLPSRSGSGFTSGYSAPSLPAEPYHYGGTPQYGGGTSGLKPQLPPSAMAPTSGGSGYPQLPTARVLPHALPTASGASSSSGSGGGGSRVPLDDVVDKVSSMGFPRDHVRATVRKLTENGQAVDLNVVLDKLMNESDIKVQPGAWYGR</sequence>
<comment type="caution">
    <text evidence="4">The sequence shown here is derived from an EMBL/GenBank/DDBJ whole genome shotgun (WGS) entry which is preliminary data.</text>
</comment>
<feature type="compositionally biased region" description="Polar residues" evidence="2">
    <location>
        <begin position="229"/>
        <end position="243"/>
    </location>
</feature>
<feature type="region of interest" description="Disordered" evidence="2">
    <location>
        <begin position="1"/>
        <end position="57"/>
    </location>
</feature>
<gene>
    <name evidence="4" type="ORF">QN277_013746</name>
</gene>
<feature type="compositionally biased region" description="Pro residues" evidence="2">
    <location>
        <begin position="365"/>
        <end position="377"/>
    </location>
</feature>
<dbReference type="AlphaFoldDB" id="A0AAE1N4B5"/>
<feature type="compositionally biased region" description="Low complexity" evidence="2">
    <location>
        <begin position="324"/>
        <end position="333"/>
    </location>
</feature>
<reference evidence="4" key="1">
    <citation type="submission" date="2023-10" db="EMBL/GenBank/DDBJ databases">
        <title>Chromosome-level genome of the transformable northern wattle, Acacia crassicarpa.</title>
        <authorList>
            <person name="Massaro I."/>
            <person name="Sinha N.R."/>
            <person name="Poethig S."/>
            <person name="Leichty A.R."/>
        </authorList>
    </citation>
    <scope>NUCLEOTIDE SEQUENCE</scope>
    <source>
        <strain evidence="4">Acra3RX</strain>
        <tissue evidence="4">Leaf</tissue>
    </source>
</reference>
<dbReference type="PANTHER" id="PTHR31805:SF14">
    <property type="entry name" value="RECEPTOR-LIKE KINASE, PUTATIVE (DUF1421)-RELATED"/>
    <property type="match status" value="1"/>
</dbReference>
<feature type="compositionally biased region" description="Pro residues" evidence="2">
    <location>
        <begin position="405"/>
        <end position="415"/>
    </location>
</feature>